<evidence type="ECO:0000259" key="2">
    <source>
        <dbReference type="Pfam" id="PF01425"/>
    </source>
</evidence>
<dbReference type="EC" id="3.5.1.4" evidence="3"/>
<dbReference type="GO" id="GO:0004040">
    <property type="term" value="F:amidase activity"/>
    <property type="evidence" value="ECO:0007669"/>
    <property type="project" value="UniProtKB-EC"/>
</dbReference>
<keyword evidence="3" id="KW-0378">Hydrolase</keyword>
<organism evidence="3 4">
    <name type="scientific">Streptomyces turgidiscabies</name>
    <dbReference type="NCBI Taxonomy" id="85558"/>
    <lineage>
        <taxon>Bacteria</taxon>
        <taxon>Bacillati</taxon>
        <taxon>Actinomycetota</taxon>
        <taxon>Actinomycetes</taxon>
        <taxon>Kitasatosporales</taxon>
        <taxon>Streptomycetaceae</taxon>
        <taxon>Streptomyces</taxon>
    </lineage>
</organism>
<dbReference type="RefSeq" id="WP_307624599.1">
    <property type="nucleotide sequence ID" value="NZ_JAUSZS010000002.1"/>
</dbReference>
<proteinExistence type="inferred from homology"/>
<dbReference type="InterPro" id="IPR036928">
    <property type="entry name" value="AS_sf"/>
</dbReference>
<dbReference type="Proteomes" id="UP001223072">
    <property type="component" value="Unassembled WGS sequence"/>
</dbReference>
<sequence>MSPAAEGRFADPTYLADLTVLEIAAAVRAREVTAVEVVTAALARIAVVEPELCAFAEVWGEAAVRRAREVDVRVAAGERLPLAGVPIAVKGRYGERAADAVRLTAAGCVPVGATSVPAPGSKTPWQTWGLGAGGRTVNPWRADRVPGGSSAGAAAAVAAGLVPLATGADGAGSIRIPAAWCGVFGLKSTNGHVPHPDRTGLSTVGAVARRAADLWAYWRCVGGGGGGSVEGAGVVGAAGTGGAGGAGHAGGMRGAAGAIRGASGGGLENARRPLTALWSDSLGFARTDSGPALVAHGAALRLDGAGVVRLLSSDDAPVRLDDPGPAWLALRAGTNAGDDTGGGTAAAYRLRAVNDRRLAELFTRADLLLTPTTPNPPHGHDGPGDRYSTALTWAFNLSGHPAASIPAGFGPDGCPVGLQVVARHGEEEVLLRVMAEAEARAGLRAPRAPAPGFRR</sequence>
<dbReference type="SUPFAM" id="SSF75304">
    <property type="entry name" value="Amidase signature (AS) enzymes"/>
    <property type="match status" value="1"/>
</dbReference>
<dbReference type="Gene3D" id="3.90.1300.10">
    <property type="entry name" value="Amidase signature (AS) domain"/>
    <property type="match status" value="2"/>
</dbReference>
<evidence type="ECO:0000313" key="4">
    <source>
        <dbReference type="Proteomes" id="UP001223072"/>
    </source>
</evidence>
<comment type="similarity">
    <text evidence="1">Belongs to the amidase family.</text>
</comment>
<dbReference type="PANTHER" id="PTHR11895:SF7">
    <property type="entry name" value="GLUTAMYL-TRNA(GLN) AMIDOTRANSFERASE SUBUNIT A, MITOCHONDRIAL"/>
    <property type="match status" value="1"/>
</dbReference>
<accession>A0ABU0RE91</accession>
<protein>
    <submittedName>
        <fullName evidence="3">Amidase</fullName>
        <ecNumber evidence="3">3.5.1.4</ecNumber>
    </submittedName>
</protein>
<dbReference type="InterPro" id="IPR000120">
    <property type="entry name" value="Amidase"/>
</dbReference>
<dbReference type="Pfam" id="PF01425">
    <property type="entry name" value="Amidase"/>
    <property type="match status" value="3"/>
</dbReference>
<gene>
    <name evidence="3" type="ORF">QFZ49_000218</name>
</gene>
<keyword evidence="4" id="KW-1185">Reference proteome</keyword>
<name>A0ABU0RE91_9ACTN</name>
<dbReference type="PANTHER" id="PTHR11895">
    <property type="entry name" value="TRANSAMIDASE"/>
    <property type="match status" value="1"/>
</dbReference>
<comment type="caution">
    <text evidence="3">The sequence shown here is derived from an EMBL/GenBank/DDBJ whole genome shotgun (WGS) entry which is preliminary data.</text>
</comment>
<feature type="domain" description="Amidase" evidence="2">
    <location>
        <begin position="36"/>
        <end position="90"/>
    </location>
</feature>
<reference evidence="3 4" key="1">
    <citation type="submission" date="2023-07" db="EMBL/GenBank/DDBJ databases">
        <title>Comparative genomics of wheat-associated soil bacteria to identify genetic determinants of phenazine resistance.</title>
        <authorList>
            <person name="Mouncey N."/>
        </authorList>
    </citation>
    <scope>NUCLEOTIDE SEQUENCE [LARGE SCALE GENOMIC DNA]</scope>
    <source>
        <strain evidence="3 4">W2I16</strain>
    </source>
</reference>
<feature type="domain" description="Amidase" evidence="2">
    <location>
        <begin position="345"/>
        <end position="431"/>
    </location>
</feature>
<dbReference type="EMBL" id="JAUSZS010000002">
    <property type="protein sequence ID" value="MDQ0930311.1"/>
    <property type="molecule type" value="Genomic_DNA"/>
</dbReference>
<evidence type="ECO:0000256" key="1">
    <source>
        <dbReference type="ARBA" id="ARBA00009199"/>
    </source>
</evidence>
<feature type="domain" description="Amidase" evidence="2">
    <location>
        <begin position="102"/>
        <end position="221"/>
    </location>
</feature>
<dbReference type="InterPro" id="IPR023631">
    <property type="entry name" value="Amidase_dom"/>
</dbReference>
<evidence type="ECO:0000313" key="3">
    <source>
        <dbReference type="EMBL" id="MDQ0930311.1"/>
    </source>
</evidence>